<evidence type="ECO:0000313" key="5">
    <source>
        <dbReference type="Proteomes" id="UP000694557"/>
    </source>
</evidence>
<evidence type="ECO:0000256" key="2">
    <source>
        <dbReference type="SAM" id="SignalP"/>
    </source>
</evidence>
<dbReference type="InterPro" id="IPR033121">
    <property type="entry name" value="PEPTIDASE_A1"/>
</dbReference>
<dbReference type="PROSITE" id="PS51767">
    <property type="entry name" value="PEPTIDASE_A1"/>
    <property type="match status" value="1"/>
</dbReference>
<feature type="signal peptide" evidence="2">
    <location>
        <begin position="1"/>
        <end position="16"/>
    </location>
</feature>
<protein>
    <recommendedName>
        <fullName evidence="3">Peptidase A1 domain-containing protein</fullName>
    </recommendedName>
</protein>
<dbReference type="PANTHER" id="PTHR47966">
    <property type="entry name" value="BETA-SITE APP-CLEAVING ENZYME, ISOFORM A-RELATED"/>
    <property type="match status" value="1"/>
</dbReference>
<evidence type="ECO:0000256" key="1">
    <source>
        <dbReference type="ARBA" id="ARBA00007447"/>
    </source>
</evidence>
<dbReference type="AlphaFoldDB" id="A0A8C7IP96"/>
<proteinExistence type="inferred from homology"/>
<comment type="similarity">
    <text evidence="1">Belongs to the peptidase A1 family.</text>
</comment>
<accession>A0A8C7IP96</accession>
<reference evidence="4" key="1">
    <citation type="submission" date="2025-08" db="UniProtKB">
        <authorList>
            <consortium name="Ensembl"/>
        </authorList>
    </citation>
    <scope>IDENTIFICATION</scope>
</reference>
<reference evidence="4" key="2">
    <citation type="submission" date="2025-09" db="UniProtKB">
        <authorList>
            <consortium name="Ensembl"/>
        </authorList>
    </citation>
    <scope>IDENTIFICATION</scope>
</reference>
<keyword evidence="5" id="KW-1185">Reference proteome</keyword>
<sequence>VLVFCVFLHVLGQAQFYGEISLGTPPQMFRVTFDTGSNNLWVPSSKCSVADITCCKSHHTI</sequence>
<dbReference type="InterPro" id="IPR001461">
    <property type="entry name" value="Aspartic_peptidase_A1"/>
</dbReference>
<dbReference type="Gene3D" id="2.40.70.10">
    <property type="entry name" value="Acid Proteases"/>
    <property type="match status" value="1"/>
</dbReference>
<evidence type="ECO:0000313" key="4">
    <source>
        <dbReference type="Ensembl" id="ENSOKIP00005076310.1"/>
    </source>
</evidence>
<dbReference type="PANTHER" id="PTHR47966:SF51">
    <property type="entry name" value="BETA-SITE APP-CLEAVING ENZYME, ISOFORM A-RELATED"/>
    <property type="match status" value="1"/>
</dbReference>
<dbReference type="InterPro" id="IPR001969">
    <property type="entry name" value="Aspartic_peptidase_AS"/>
</dbReference>
<dbReference type="Pfam" id="PF00026">
    <property type="entry name" value="Asp"/>
    <property type="match status" value="1"/>
</dbReference>
<dbReference type="Ensembl" id="ENSOKIT00005081324.1">
    <property type="protein sequence ID" value="ENSOKIP00005076310.1"/>
    <property type="gene ID" value="ENSOKIG00005033002.1"/>
</dbReference>
<keyword evidence="2" id="KW-0732">Signal</keyword>
<organism evidence="4 5">
    <name type="scientific">Oncorhynchus kisutch</name>
    <name type="common">Coho salmon</name>
    <name type="synonym">Salmo kisutch</name>
    <dbReference type="NCBI Taxonomy" id="8019"/>
    <lineage>
        <taxon>Eukaryota</taxon>
        <taxon>Metazoa</taxon>
        <taxon>Chordata</taxon>
        <taxon>Craniata</taxon>
        <taxon>Vertebrata</taxon>
        <taxon>Euteleostomi</taxon>
        <taxon>Actinopterygii</taxon>
        <taxon>Neopterygii</taxon>
        <taxon>Teleostei</taxon>
        <taxon>Protacanthopterygii</taxon>
        <taxon>Salmoniformes</taxon>
        <taxon>Salmonidae</taxon>
        <taxon>Salmoninae</taxon>
        <taxon>Oncorhynchus</taxon>
    </lineage>
</organism>
<dbReference type="SUPFAM" id="SSF50630">
    <property type="entry name" value="Acid proteases"/>
    <property type="match status" value="1"/>
</dbReference>
<dbReference type="GO" id="GO:0006508">
    <property type="term" value="P:proteolysis"/>
    <property type="evidence" value="ECO:0007669"/>
    <property type="project" value="InterPro"/>
</dbReference>
<dbReference type="GO" id="GO:0004190">
    <property type="term" value="F:aspartic-type endopeptidase activity"/>
    <property type="evidence" value="ECO:0007669"/>
    <property type="project" value="InterPro"/>
</dbReference>
<dbReference type="Proteomes" id="UP000694557">
    <property type="component" value="Unassembled WGS sequence"/>
</dbReference>
<feature type="domain" description="Peptidase A1" evidence="3">
    <location>
        <begin position="16"/>
        <end position="61"/>
    </location>
</feature>
<dbReference type="PROSITE" id="PS00141">
    <property type="entry name" value="ASP_PROTEASE"/>
    <property type="match status" value="1"/>
</dbReference>
<feature type="chain" id="PRO_5034436949" description="Peptidase A1 domain-containing protein" evidence="2">
    <location>
        <begin position="17"/>
        <end position="61"/>
    </location>
</feature>
<name>A0A8C7IP96_ONCKI</name>
<evidence type="ECO:0000259" key="3">
    <source>
        <dbReference type="PROSITE" id="PS51767"/>
    </source>
</evidence>
<dbReference type="GeneTree" id="ENSGT00940000178804"/>
<dbReference type="InterPro" id="IPR021109">
    <property type="entry name" value="Peptidase_aspartic_dom_sf"/>
</dbReference>